<feature type="transmembrane region" description="Helical" evidence="2">
    <location>
        <begin position="263"/>
        <end position="282"/>
    </location>
</feature>
<proteinExistence type="predicted"/>
<comment type="caution">
    <text evidence="3">The sequence shown here is derived from an EMBL/GenBank/DDBJ whole genome shotgun (WGS) entry which is preliminary data.</text>
</comment>
<evidence type="ECO:0000313" key="3">
    <source>
        <dbReference type="EMBL" id="GGK30623.1"/>
    </source>
</evidence>
<reference evidence="3" key="1">
    <citation type="journal article" date="2014" name="Int. J. Syst. Evol. Microbiol.">
        <title>Complete genome sequence of Corynebacterium casei LMG S-19264T (=DSM 44701T), isolated from a smear-ripened cheese.</title>
        <authorList>
            <consortium name="US DOE Joint Genome Institute (JGI-PGF)"/>
            <person name="Walter F."/>
            <person name="Albersmeier A."/>
            <person name="Kalinowski J."/>
            <person name="Ruckert C."/>
        </authorList>
    </citation>
    <scope>NUCLEOTIDE SEQUENCE</scope>
    <source>
        <strain evidence="3">JCM 3091</strain>
    </source>
</reference>
<dbReference type="EMBL" id="BMQC01000007">
    <property type="protein sequence ID" value="GGK30623.1"/>
    <property type="molecule type" value="Genomic_DNA"/>
</dbReference>
<organism evidence="3 4">
    <name type="scientific">Pilimelia terevasa</name>
    <dbReference type="NCBI Taxonomy" id="53372"/>
    <lineage>
        <taxon>Bacteria</taxon>
        <taxon>Bacillati</taxon>
        <taxon>Actinomycetota</taxon>
        <taxon>Actinomycetes</taxon>
        <taxon>Micromonosporales</taxon>
        <taxon>Micromonosporaceae</taxon>
        <taxon>Pilimelia</taxon>
    </lineage>
</organism>
<dbReference type="Proteomes" id="UP000662200">
    <property type="component" value="Unassembled WGS sequence"/>
</dbReference>
<name>A0A8J3FJV0_9ACTN</name>
<accession>A0A8J3FJV0</accession>
<feature type="compositionally biased region" description="Low complexity" evidence="1">
    <location>
        <begin position="57"/>
        <end position="73"/>
    </location>
</feature>
<feature type="transmembrane region" description="Helical" evidence="2">
    <location>
        <begin position="129"/>
        <end position="153"/>
    </location>
</feature>
<keyword evidence="2" id="KW-0472">Membrane</keyword>
<dbReference type="AlphaFoldDB" id="A0A8J3FJV0"/>
<gene>
    <name evidence="3" type="ORF">GCM10010124_24210</name>
</gene>
<keyword evidence="4" id="KW-1185">Reference proteome</keyword>
<evidence type="ECO:0000256" key="1">
    <source>
        <dbReference type="SAM" id="MobiDB-lite"/>
    </source>
</evidence>
<reference evidence="3" key="2">
    <citation type="submission" date="2020-09" db="EMBL/GenBank/DDBJ databases">
        <authorList>
            <person name="Sun Q."/>
            <person name="Ohkuma M."/>
        </authorList>
    </citation>
    <scope>NUCLEOTIDE SEQUENCE</scope>
    <source>
        <strain evidence="3">JCM 3091</strain>
    </source>
</reference>
<feature type="region of interest" description="Disordered" evidence="1">
    <location>
        <begin position="1"/>
        <end position="83"/>
    </location>
</feature>
<dbReference type="RefSeq" id="WP_189114365.1">
    <property type="nucleotide sequence ID" value="NZ_BMQC01000007.1"/>
</dbReference>
<sequence>MDTSRQPADEPPGSPAGRGGPGAAAMPVQASGPWAGRDAWWQGDGPPGEPDLPPDDTPTVAGGPAPATAGEPAARAHRRPRPRWLARTEPVVEAAGSLLTLVSPAPPDTRRPTPGTGPVRPPRAPAAGLAALVPLALLAAFFGWVGGGAFVLATGGGATGTATVTHCAGRNLGQRCVARFAAADGAFAVDKVALLGVSRDRRPPGTAVPARMVDADGRLAYVGDAPALHLRWLLGLLAALGCGAAIARATGTRLLPDPRRRRTAMLACLLSPVALMCGFALYHW</sequence>
<protein>
    <submittedName>
        <fullName evidence="3">Uncharacterized protein</fullName>
    </submittedName>
</protein>
<feature type="transmembrane region" description="Helical" evidence="2">
    <location>
        <begin position="232"/>
        <end position="251"/>
    </location>
</feature>
<keyword evidence="2" id="KW-1133">Transmembrane helix</keyword>
<feature type="region of interest" description="Disordered" evidence="1">
    <location>
        <begin position="100"/>
        <end position="120"/>
    </location>
</feature>
<evidence type="ECO:0000256" key="2">
    <source>
        <dbReference type="SAM" id="Phobius"/>
    </source>
</evidence>
<evidence type="ECO:0000313" key="4">
    <source>
        <dbReference type="Proteomes" id="UP000662200"/>
    </source>
</evidence>
<keyword evidence="2" id="KW-0812">Transmembrane</keyword>